<keyword evidence="3" id="KW-1185">Reference proteome</keyword>
<dbReference type="HOGENOM" id="CLU_127033_0_0_10"/>
<dbReference type="STRING" id="391587.KAOT1_12357"/>
<organism evidence="2 3">
    <name type="scientific">Kordia algicida OT-1</name>
    <dbReference type="NCBI Taxonomy" id="391587"/>
    <lineage>
        <taxon>Bacteria</taxon>
        <taxon>Pseudomonadati</taxon>
        <taxon>Bacteroidota</taxon>
        <taxon>Flavobacteriia</taxon>
        <taxon>Flavobacteriales</taxon>
        <taxon>Flavobacteriaceae</taxon>
        <taxon>Kordia</taxon>
    </lineage>
</organism>
<comment type="caution">
    <text evidence="2">The sequence shown here is derived from an EMBL/GenBank/DDBJ whole genome shotgun (WGS) entry which is preliminary data.</text>
</comment>
<evidence type="ECO:0000313" key="3">
    <source>
        <dbReference type="Proteomes" id="UP000002945"/>
    </source>
</evidence>
<dbReference type="AlphaFoldDB" id="A9DJ14"/>
<feature type="region of interest" description="Disordered" evidence="1">
    <location>
        <begin position="158"/>
        <end position="180"/>
    </location>
</feature>
<name>A9DJ14_9FLAO</name>
<reference evidence="2 3" key="1">
    <citation type="journal article" date="2011" name="J. Bacteriol.">
        <title>Genome sequence of the algicidal bacterium Kordia algicida OT-1.</title>
        <authorList>
            <person name="Lee H.S."/>
            <person name="Kang S.G."/>
            <person name="Kwon K.K."/>
            <person name="Lee J.H."/>
            <person name="Kim S.J."/>
        </authorList>
    </citation>
    <scope>NUCLEOTIDE SEQUENCE [LARGE SCALE GENOMIC DNA]</scope>
    <source>
        <strain evidence="2 3">OT-1</strain>
    </source>
</reference>
<feature type="compositionally biased region" description="Basic residues" evidence="1">
    <location>
        <begin position="164"/>
        <end position="173"/>
    </location>
</feature>
<protein>
    <submittedName>
        <fullName evidence="2">Uncharacterized protein</fullName>
    </submittedName>
</protein>
<dbReference type="RefSeq" id="WP_007095021.1">
    <property type="nucleotide sequence ID" value="NZ_CP142125.1"/>
</dbReference>
<proteinExistence type="predicted"/>
<evidence type="ECO:0000313" key="2">
    <source>
        <dbReference type="EMBL" id="EDP98007.1"/>
    </source>
</evidence>
<evidence type="ECO:0000256" key="1">
    <source>
        <dbReference type="SAM" id="MobiDB-lite"/>
    </source>
</evidence>
<dbReference type="EMBL" id="ABIB01000001">
    <property type="protein sequence ID" value="EDP98007.1"/>
    <property type="molecule type" value="Genomic_DNA"/>
</dbReference>
<dbReference type="Proteomes" id="UP000002945">
    <property type="component" value="Unassembled WGS sequence"/>
</dbReference>
<sequence>MKIGKRFNTLSKSDYFHYIDNYKKYTDFNTLGMYRSIRENEKLSLDDKIEVREYANTIFQKTFNFYQLKDPFTYFELTTLGMELTVADEAQIWDDIRAGQQKILSDKKLKHRNFGDYSKHNCGYKDCPYNRIMIKQGSRLAENHVWFASDKNDVAAKEKSDRIKKQRREKHKIIRDEFEY</sequence>
<accession>A9DJ14</accession>
<dbReference type="eggNOG" id="ENOG502ZC3D">
    <property type="taxonomic scope" value="Bacteria"/>
</dbReference>
<gene>
    <name evidence="2" type="ORF">KAOT1_12357</name>
</gene>
<dbReference type="OrthoDB" id="8606671at2"/>